<proteinExistence type="predicted"/>
<reference evidence="1 2" key="1">
    <citation type="submission" date="2024-10" db="EMBL/GenBank/DDBJ databases">
        <authorList>
            <person name="Kim D."/>
        </authorList>
    </citation>
    <scope>NUCLEOTIDE SEQUENCE [LARGE SCALE GENOMIC DNA]</scope>
    <source>
        <strain evidence="1">BH-2024</strain>
    </source>
</reference>
<keyword evidence="2" id="KW-1185">Reference proteome</keyword>
<sequence length="73" mass="7885">MIHILISVDNTAAAQFGDSPRARALHAPRHGQRRAEPIASARATPIAKAQTAQGTKRRQCQITENWVLSSTGP</sequence>
<dbReference type="Proteomes" id="UP001620626">
    <property type="component" value="Unassembled WGS sequence"/>
</dbReference>
<evidence type="ECO:0000313" key="1">
    <source>
        <dbReference type="EMBL" id="KAL3082026.1"/>
    </source>
</evidence>
<evidence type="ECO:0000313" key="2">
    <source>
        <dbReference type="Proteomes" id="UP001620626"/>
    </source>
</evidence>
<comment type="caution">
    <text evidence="1">The sequence shown here is derived from an EMBL/GenBank/DDBJ whole genome shotgun (WGS) entry which is preliminary data.</text>
</comment>
<name>A0ABD2IRU5_9BILA</name>
<protein>
    <submittedName>
        <fullName evidence="1">Uncharacterized protein</fullName>
    </submittedName>
</protein>
<accession>A0ABD2IRU5</accession>
<dbReference type="AlphaFoldDB" id="A0ABD2IRU5"/>
<dbReference type="EMBL" id="JBICBT010001124">
    <property type="protein sequence ID" value="KAL3082026.1"/>
    <property type="molecule type" value="Genomic_DNA"/>
</dbReference>
<gene>
    <name evidence="1" type="ORF">niasHT_038208</name>
</gene>
<organism evidence="1 2">
    <name type="scientific">Heterodera trifolii</name>
    <dbReference type="NCBI Taxonomy" id="157864"/>
    <lineage>
        <taxon>Eukaryota</taxon>
        <taxon>Metazoa</taxon>
        <taxon>Ecdysozoa</taxon>
        <taxon>Nematoda</taxon>
        <taxon>Chromadorea</taxon>
        <taxon>Rhabditida</taxon>
        <taxon>Tylenchina</taxon>
        <taxon>Tylenchomorpha</taxon>
        <taxon>Tylenchoidea</taxon>
        <taxon>Heteroderidae</taxon>
        <taxon>Heteroderinae</taxon>
        <taxon>Heterodera</taxon>
    </lineage>
</organism>